<dbReference type="EMBL" id="VBOX01000092">
    <property type="protein sequence ID" value="TMQ61690.1"/>
    <property type="molecule type" value="Genomic_DNA"/>
</dbReference>
<keyword evidence="8" id="KW-0457">Lysine biosynthesis</keyword>
<evidence type="ECO:0000256" key="11">
    <source>
        <dbReference type="ARBA" id="ARBA00049080"/>
    </source>
</evidence>
<dbReference type="Gene3D" id="3.30.360.10">
    <property type="entry name" value="Dihydrodipicolinate Reductase, domain 2"/>
    <property type="match status" value="1"/>
</dbReference>
<evidence type="ECO:0000313" key="17">
    <source>
        <dbReference type="Proteomes" id="UP000317366"/>
    </source>
</evidence>
<evidence type="ECO:0000256" key="1">
    <source>
        <dbReference type="ARBA" id="ARBA00006642"/>
    </source>
</evidence>
<proteinExistence type="inferred from homology"/>
<dbReference type="SUPFAM" id="SSF51735">
    <property type="entry name" value="NAD(P)-binding Rossmann-fold domains"/>
    <property type="match status" value="1"/>
</dbReference>
<dbReference type="InterPro" id="IPR036291">
    <property type="entry name" value="NAD(P)-bd_dom_sf"/>
</dbReference>
<organism evidence="15 18">
    <name type="scientific">Eiseniibacteriota bacterium</name>
    <dbReference type="NCBI Taxonomy" id="2212470"/>
    <lineage>
        <taxon>Bacteria</taxon>
        <taxon>Candidatus Eiseniibacteriota</taxon>
    </lineage>
</organism>
<evidence type="ECO:0000259" key="13">
    <source>
        <dbReference type="Pfam" id="PF01113"/>
    </source>
</evidence>
<accession>A0A538SPB9</accession>
<keyword evidence="2" id="KW-0963">Cytoplasm</keyword>
<dbReference type="InterPro" id="IPR000846">
    <property type="entry name" value="DapB_N"/>
</dbReference>
<evidence type="ECO:0000256" key="8">
    <source>
        <dbReference type="ARBA" id="ARBA00023154"/>
    </source>
</evidence>
<dbReference type="SUPFAM" id="SSF55347">
    <property type="entry name" value="Glyceraldehyde-3-phosphate dehydrogenase-like, C-terminal domain"/>
    <property type="match status" value="1"/>
</dbReference>
<dbReference type="InterPro" id="IPR022664">
    <property type="entry name" value="DapB_N_CS"/>
</dbReference>
<dbReference type="PANTHER" id="PTHR20836:SF0">
    <property type="entry name" value="4-HYDROXY-TETRAHYDRODIPICOLINATE REDUCTASE 1, CHLOROPLASTIC-RELATED"/>
    <property type="match status" value="1"/>
</dbReference>
<comment type="catalytic activity">
    <reaction evidence="12">
        <text>(S)-2,3,4,5-tetrahydrodipicolinate + NAD(+) + H2O = (2S,4S)-4-hydroxy-2,3,4,5-tetrahydrodipicolinate + NADH + H(+)</text>
        <dbReference type="Rhea" id="RHEA:35323"/>
        <dbReference type="ChEBI" id="CHEBI:15377"/>
        <dbReference type="ChEBI" id="CHEBI:15378"/>
        <dbReference type="ChEBI" id="CHEBI:16845"/>
        <dbReference type="ChEBI" id="CHEBI:57540"/>
        <dbReference type="ChEBI" id="CHEBI:57945"/>
        <dbReference type="ChEBI" id="CHEBI:67139"/>
        <dbReference type="EC" id="1.17.1.8"/>
    </reaction>
</comment>
<comment type="similarity">
    <text evidence="1">Belongs to the DapB family.</text>
</comment>
<dbReference type="GO" id="GO:0008839">
    <property type="term" value="F:4-hydroxy-tetrahydrodipicolinate reductase"/>
    <property type="evidence" value="ECO:0007669"/>
    <property type="project" value="UniProtKB-EC"/>
</dbReference>
<evidence type="ECO:0000256" key="3">
    <source>
        <dbReference type="ARBA" id="ARBA00022605"/>
    </source>
</evidence>
<evidence type="ECO:0000256" key="5">
    <source>
        <dbReference type="ARBA" id="ARBA00022915"/>
    </source>
</evidence>
<dbReference type="Proteomes" id="UP000317366">
    <property type="component" value="Unassembled WGS sequence"/>
</dbReference>
<dbReference type="PROSITE" id="PS01298">
    <property type="entry name" value="DAPB"/>
    <property type="match status" value="1"/>
</dbReference>
<gene>
    <name evidence="15" type="ORF">E6K74_10360</name>
    <name evidence="16" type="ORF">E6K77_09655</name>
</gene>
<evidence type="ECO:0000256" key="12">
    <source>
        <dbReference type="ARBA" id="ARBA00049396"/>
    </source>
</evidence>
<dbReference type="EMBL" id="VBOU01000089">
    <property type="protein sequence ID" value="TMQ53223.1"/>
    <property type="molecule type" value="Genomic_DNA"/>
</dbReference>
<comment type="catalytic activity">
    <reaction evidence="11">
        <text>(S)-2,3,4,5-tetrahydrodipicolinate + NADP(+) + H2O = (2S,4S)-4-hydroxy-2,3,4,5-tetrahydrodipicolinate + NADPH + H(+)</text>
        <dbReference type="Rhea" id="RHEA:35331"/>
        <dbReference type="ChEBI" id="CHEBI:15377"/>
        <dbReference type="ChEBI" id="CHEBI:15378"/>
        <dbReference type="ChEBI" id="CHEBI:16845"/>
        <dbReference type="ChEBI" id="CHEBI:57783"/>
        <dbReference type="ChEBI" id="CHEBI:58349"/>
        <dbReference type="ChEBI" id="CHEBI:67139"/>
        <dbReference type="EC" id="1.17.1.8"/>
    </reaction>
</comment>
<comment type="caution">
    <text evidence="15">The sequence shown here is derived from an EMBL/GenBank/DDBJ whole genome shotgun (WGS) entry which is preliminary data.</text>
</comment>
<evidence type="ECO:0000313" key="16">
    <source>
        <dbReference type="EMBL" id="TMQ61690.1"/>
    </source>
</evidence>
<dbReference type="PIRSF" id="PIRSF000161">
    <property type="entry name" value="DHPR"/>
    <property type="match status" value="1"/>
</dbReference>
<dbReference type="Proteomes" id="UP000319829">
    <property type="component" value="Unassembled WGS sequence"/>
</dbReference>
<reference evidence="17 18" key="1">
    <citation type="journal article" date="2019" name="Nat. Microbiol.">
        <title>Mediterranean grassland soil C-N compound turnover is dependent on rainfall and depth, and is mediated by genomically divergent microorganisms.</title>
        <authorList>
            <person name="Diamond S."/>
            <person name="Andeer P.F."/>
            <person name="Li Z."/>
            <person name="Crits-Christoph A."/>
            <person name="Burstein D."/>
            <person name="Anantharaman K."/>
            <person name="Lane K.R."/>
            <person name="Thomas B.C."/>
            <person name="Pan C."/>
            <person name="Northen T.R."/>
            <person name="Banfield J.F."/>
        </authorList>
    </citation>
    <scope>NUCLEOTIDE SEQUENCE [LARGE SCALE GENOMIC DNA]</scope>
    <source>
        <strain evidence="15">WS_4</strain>
        <strain evidence="16">WS_7</strain>
    </source>
</reference>
<evidence type="ECO:0000256" key="4">
    <source>
        <dbReference type="ARBA" id="ARBA00022857"/>
    </source>
</evidence>
<dbReference type="InterPro" id="IPR023940">
    <property type="entry name" value="DHDPR_bac"/>
</dbReference>
<evidence type="ECO:0000256" key="2">
    <source>
        <dbReference type="ARBA" id="ARBA00022490"/>
    </source>
</evidence>
<feature type="domain" description="Dihydrodipicolinate reductase N-terminal" evidence="13">
    <location>
        <begin position="5"/>
        <end position="122"/>
    </location>
</feature>
<evidence type="ECO:0000256" key="7">
    <source>
        <dbReference type="ARBA" id="ARBA00023027"/>
    </source>
</evidence>
<dbReference type="CDD" id="cd02274">
    <property type="entry name" value="DHDPR_N"/>
    <property type="match status" value="1"/>
</dbReference>
<dbReference type="InterPro" id="IPR022663">
    <property type="entry name" value="DapB_C"/>
</dbReference>
<evidence type="ECO:0000313" key="15">
    <source>
        <dbReference type="EMBL" id="TMQ53223.1"/>
    </source>
</evidence>
<dbReference type="GO" id="GO:0019877">
    <property type="term" value="P:diaminopimelate biosynthetic process"/>
    <property type="evidence" value="ECO:0007669"/>
    <property type="project" value="UniProtKB-KW"/>
</dbReference>
<protein>
    <recommendedName>
        <fullName evidence="10">4-hydroxy-tetrahydrodipicolinate reductase</fullName>
        <ecNumber evidence="10">1.17.1.8</ecNumber>
    </recommendedName>
</protein>
<dbReference type="AlphaFoldDB" id="A0A538SPB9"/>
<comment type="pathway">
    <text evidence="9">Amino-acid biosynthesis; L-lysine biosynthesis via DAP pathway; (S)-tetrahydrodipicolinate from L-aspartate: step 4/4.</text>
</comment>
<evidence type="ECO:0000256" key="10">
    <source>
        <dbReference type="ARBA" id="ARBA00038983"/>
    </source>
</evidence>
<evidence type="ECO:0000256" key="6">
    <source>
        <dbReference type="ARBA" id="ARBA00023002"/>
    </source>
</evidence>
<dbReference type="GO" id="GO:0005829">
    <property type="term" value="C:cytosol"/>
    <property type="evidence" value="ECO:0007669"/>
    <property type="project" value="TreeGrafter"/>
</dbReference>
<dbReference type="PANTHER" id="PTHR20836">
    <property type="entry name" value="DIHYDRODIPICOLINATE REDUCTASE"/>
    <property type="match status" value="1"/>
</dbReference>
<dbReference type="Pfam" id="PF01113">
    <property type="entry name" value="DapB_N"/>
    <property type="match status" value="1"/>
</dbReference>
<keyword evidence="7" id="KW-0520">NAD</keyword>
<evidence type="ECO:0000313" key="18">
    <source>
        <dbReference type="Proteomes" id="UP000319829"/>
    </source>
</evidence>
<dbReference type="EC" id="1.17.1.8" evidence="10"/>
<evidence type="ECO:0000259" key="14">
    <source>
        <dbReference type="Pfam" id="PF05173"/>
    </source>
</evidence>
<dbReference type="Gene3D" id="3.40.50.720">
    <property type="entry name" value="NAD(P)-binding Rossmann-like Domain"/>
    <property type="match status" value="1"/>
</dbReference>
<keyword evidence="6" id="KW-0560">Oxidoreductase</keyword>
<keyword evidence="3" id="KW-0028">Amino-acid biosynthesis</keyword>
<name>A0A538SPB9_UNCEI</name>
<feature type="domain" description="Dihydrodipicolinate reductase C-terminal" evidence="14">
    <location>
        <begin position="139"/>
        <end position="239"/>
    </location>
</feature>
<dbReference type="GO" id="GO:0009089">
    <property type="term" value="P:lysine biosynthetic process via diaminopimelate"/>
    <property type="evidence" value="ECO:0007669"/>
    <property type="project" value="InterPro"/>
</dbReference>
<dbReference type="Pfam" id="PF05173">
    <property type="entry name" value="DapB_C"/>
    <property type="match status" value="1"/>
</dbReference>
<keyword evidence="5" id="KW-0220">Diaminopimelate biosynthesis</keyword>
<sequence>MTPTPILLFGATGRMGRAVRGCLTEFPEVSLRACVARSPDDLGCPKGCAWMTPEDLFAGGRDALPADCVVIDVSLAAGTTRLLDWLERTPRALVSATTGLGDAEEKRIAALAARVPVVRARNLSVGNSVAAAMLRSIPGAARALFEVDLVEHHHGAKRDAPSGTALAWAALLAPGEVRIHSIRSGTVAGIHRAIFAGAGETLEVVHTVSDRAVFARGALRAACFLHGQPPGLYTLEQTLAVP</sequence>
<evidence type="ECO:0000256" key="9">
    <source>
        <dbReference type="ARBA" id="ARBA00037922"/>
    </source>
</evidence>
<keyword evidence="4" id="KW-0521">NADP</keyword>